<organism evidence="6 7">
    <name type="scientific">Actinomadura rubteroloni</name>
    <dbReference type="NCBI Taxonomy" id="1926885"/>
    <lineage>
        <taxon>Bacteria</taxon>
        <taxon>Bacillati</taxon>
        <taxon>Actinomycetota</taxon>
        <taxon>Actinomycetes</taxon>
        <taxon>Streptosporangiales</taxon>
        <taxon>Thermomonosporaceae</taxon>
        <taxon>Actinomadura</taxon>
    </lineage>
</organism>
<sequence>MTHDTTVRATGLGKTYDTSAGPVLTGVDVAFAAGELCALMGPPGAGRSTLLGCLAGYVPPSTGAVHLTGGRSPVLLRGVRRSRIGFVAPHARPFPRETVASHLRWACALAGTPHDPHRAARVAWLLGLGGVLGTPVARLTARDRRLVLCAGALLPGPRLVTVDAPDAAAPDAAFFERLRRAAAGLGTGVVAVTGDSAAAAVADRVVFLERGRIAGAVRHAHDRPAFPPLAG</sequence>
<dbReference type="RefSeq" id="WP_103562295.1">
    <property type="nucleotide sequence ID" value="NZ_MTBP01000001.1"/>
</dbReference>
<gene>
    <name evidence="6" type="primary">cysA_2</name>
    <name evidence="6" type="ORF">BTM25_19010</name>
</gene>
<accession>A0A2P4UR24</accession>
<evidence type="ECO:0000313" key="7">
    <source>
        <dbReference type="Proteomes" id="UP000242367"/>
    </source>
</evidence>
<keyword evidence="7" id="KW-1185">Reference proteome</keyword>
<evidence type="ECO:0000256" key="4">
    <source>
        <dbReference type="ARBA" id="ARBA00022840"/>
    </source>
</evidence>
<dbReference type="SUPFAM" id="SSF52540">
    <property type="entry name" value="P-loop containing nucleoside triphosphate hydrolases"/>
    <property type="match status" value="1"/>
</dbReference>
<dbReference type="InterPro" id="IPR003439">
    <property type="entry name" value="ABC_transporter-like_ATP-bd"/>
</dbReference>
<evidence type="ECO:0000256" key="1">
    <source>
        <dbReference type="ARBA" id="ARBA00005417"/>
    </source>
</evidence>
<protein>
    <submittedName>
        <fullName evidence="6">Sulfate/thiosulfate import ATP-binding protein CysA</fullName>
        <ecNumber evidence="6">3.6.3.25</ecNumber>
    </submittedName>
</protein>
<dbReference type="Gene3D" id="3.40.50.300">
    <property type="entry name" value="P-loop containing nucleotide triphosphate hydrolases"/>
    <property type="match status" value="1"/>
</dbReference>
<dbReference type="GO" id="GO:0016887">
    <property type="term" value="F:ATP hydrolysis activity"/>
    <property type="evidence" value="ECO:0007669"/>
    <property type="project" value="InterPro"/>
</dbReference>
<dbReference type="GO" id="GO:0005524">
    <property type="term" value="F:ATP binding"/>
    <property type="evidence" value="ECO:0007669"/>
    <property type="project" value="UniProtKB-KW"/>
</dbReference>
<dbReference type="PANTHER" id="PTHR43335">
    <property type="entry name" value="ABC TRANSPORTER, ATP-BINDING PROTEIN"/>
    <property type="match status" value="1"/>
</dbReference>
<dbReference type="EC" id="3.6.3.25" evidence="6"/>
<dbReference type="EMBL" id="MTBP01000001">
    <property type="protein sequence ID" value="POM27486.1"/>
    <property type="molecule type" value="Genomic_DNA"/>
</dbReference>
<dbReference type="PROSITE" id="PS50893">
    <property type="entry name" value="ABC_TRANSPORTER_2"/>
    <property type="match status" value="1"/>
</dbReference>
<keyword evidence="3" id="KW-0547">Nucleotide-binding</keyword>
<name>A0A2P4UR24_9ACTN</name>
<dbReference type="Pfam" id="PF00005">
    <property type="entry name" value="ABC_tran"/>
    <property type="match status" value="1"/>
</dbReference>
<keyword evidence="2" id="KW-0813">Transport</keyword>
<dbReference type="InterPro" id="IPR003593">
    <property type="entry name" value="AAA+_ATPase"/>
</dbReference>
<evidence type="ECO:0000256" key="2">
    <source>
        <dbReference type="ARBA" id="ARBA00022448"/>
    </source>
</evidence>
<comment type="caution">
    <text evidence="6">The sequence shown here is derived from an EMBL/GenBank/DDBJ whole genome shotgun (WGS) entry which is preliminary data.</text>
</comment>
<dbReference type="InterPro" id="IPR027417">
    <property type="entry name" value="P-loop_NTPase"/>
</dbReference>
<evidence type="ECO:0000313" key="6">
    <source>
        <dbReference type="EMBL" id="POM27486.1"/>
    </source>
</evidence>
<dbReference type="AlphaFoldDB" id="A0A2P4UR24"/>
<proteinExistence type="inferred from homology"/>
<comment type="similarity">
    <text evidence="1">Belongs to the ABC transporter superfamily.</text>
</comment>
<evidence type="ECO:0000256" key="3">
    <source>
        <dbReference type="ARBA" id="ARBA00022741"/>
    </source>
</evidence>
<dbReference type="SMART" id="SM00382">
    <property type="entry name" value="AAA"/>
    <property type="match status" value="1"/>
</dbReference>
<dbReference type="Proteomes" id="UP000242367">
    <property type="component" value="Unassembled WGS sequence"/>
</dbReference>
<reference evidence="6 7" key="1">
    <citation type="journal article" date="2017" name="Chemistry">
        <title>Isolation, Biosynthesis and Chemical Modifications of Rubterolones A-F: Rare Tropolone Alkaloids from Actinomadura sp. 5-2.</title>
        <authorList>
            <person name="Guo H."/>
            <person name="Benndorf R."/>
            <person name="Leichnitz D."/>
            <person name="Klassen J.L."/>
            <person name="Vollmers J."/>
            <person name="Gorls H."/>
            <person name="Steinacker M."/>
            <person name="Weigel C."/>
            <person name="Dahse H.M."/>
            <person name="Kaster A.K."/>
            <person name="de Beer Z.W."/>
            <person name="Poulsen M."/>
            <person name="Beemelmanns C."/>
        </authorList>
    </citation>
    <scope>NUCLEOTIDE SEQUENCE [LARGE SCALE GENOMIC DNA]</scope>
    <source>
        <strain evidence="6 7">5-2</strain>
    </source>
</reference>
<feature type="domain" description="ABC transporter" evidence="5">
    <location>
        <begin position="7"/>
        <end position="229"/>
    </location>
</feature>
<evidence type="ECO:0000259" key="5">
    <source>
        <dbReference type="PROSITE" id="PS50893"/>
    </source>
</evidence>
<keyword evidence="4 6" id="KW-0067">ATP-binding</keyword>
<keyword evidence="6" id="KW-0378">Hydrolase</keyword>